<evidence type="ECO:0000313" key="2">
    <source>
        <dbReference type="Proteomes" id="UP001238496"/>
    </source>
</evidence>
<proteinExistence type="predicted"/>
<dbReference type="Proteomes" id="UP001238496">
    <property type="component" value="Unassembled WGS sequence"/>
</dbReference>
<sequence length="59" mass="6699">MPTFVVELTYRVEVTSPDAGTATTTVRNQAEYLKGTAEQIKYLGYKKPEVTLRSWEKTT</sequence>
<name>A0ABU0GAF9_9HYPH</name>
<dbReference type="RefSeq" id="WP_307374799.1">
    <property type="nucleotide sequence ID" value="NZ_JAUSUW010000010.1"/>
</dbReference>
<dbReference type="EMBL" id="JAUSUW010000010">
    <property type="protein sequence ID" value="MDQ0422337.1"/>
    <property type="molecule type" value="Genomic_DNA"/>
</dbReference>
<protein>
    <submittedName>
        <fullName evidence="1">Uncharacterized protein</fullName>
    </submittedName>
</protein>
<evidence type="ECO:0000313" key="1">
    <source>
        <dbReference type="EMBL" id="MDQ0422337.1"/>
    </source>
</evidence>
<accession>A0ABU0GAF9</accession>
<organism evidence="1 2">
    <name type="scientific">Peteryoungia aggregata LMG 23059</name>
    <dbReference type="NCBI Taxonomy" id="1368425"/>
    <lineage>
        <taxon>Bacteria</taxon>
        <taxon>Pseudomonadati</taxon>
        <taxon>Pseudomonadota</taxon>
        <taxon>Alphaproteobacteria</taxon>
        <taxon>Hyphomicrobiales</taxon>
        <taxon>Rhizobiaceae</taxon>
        <taxon>Peteryoungia</taxon>
    </lineage>
</organism>
<keyword evidence="2" id="KW-1185">Reference proteome</keyword>
<reference evidence="1 2" key="1">
    <citation type="submission" date="2023-07" db="EMBL/GenBank/DDBJ databases">
        <title>Genomic Encyclopedia of Type Strains, Phase IV (KMG-IV): sequencing the most valuable type-strain genomes for metagenomic binning, comparative biology and taxonomic classification.</title>
        <authorList>
            <person name="Goeker M."/>
        </authorList>
    </citation>
    <scope>NUCLEOTIDE SEQUENCE [LARGE SCALE GENOMIC DNA]</scope>
    <source>
        <strain evidence="1 2">DSM 1111</strain>
    </source>
</reference>
<gene>
    <name evidence="1" type="ORF">J2045_003385</name>
</gene>
<comment type="caution">
    <text evidence="1">The sequence shown here is derived from an EMBL/GenBank/DDBJ whole genome shotgun (WGS) entry which is preliminary data.</text>
</comment>